<organism evidence="3 4">
    <name type="scientific">Sphenodon punctatus</name>
    <name type="common">Tuatara</name>
    <name type="synonym">Hatteria punctata</name>
    <dbReference type="NCBI Taxonomy" id="8508"/>
    <lineage>
        <taxon>Eukaryota</taxon>
        <taxon>Metazoa</taxon>
        <taxon>Chordata</taxon>
        <taxon>Craniata</taxon>
        <taxon>Vertebrata</taxon>
        <taxon>Euteleostomi</taxon>
        <taxon>Lepidosauria</taxon>
        <taxon>Sphenodontia</taxon>
        <taxon>Sphenodontidae</taxon>
        <taxon>Sphenodon</taxon>
    </lineage>
</organism>
<dbReference type="InterPro" id="IPR051130">
    <property type="entry name" value="Mito_struct-func_regulator"/>
</dbReference>
<proteinExistence type="inferred from homology"/>
<reference evidence="3" key="2">
    <citation type="submission" date="2025-09" db="UniProtKB">
        <authorList>
            <consortium name="Ensembl"/>
        </authorList>
    </citation>
    <scope>IDENTIFICATION</scope>
</reference>
<evidence type="ECO:0000256" key="1">
    <source>
        <dbReference type="ARBA" id="ARBA00009670"/>
    </source>
</evidence>
<dbReference type="PANTHER" id="PTHR43173:SF28">
    <property type="entry name" value="AARF DOMAIN CONTAINING KINASE 5"/>
    <property type="match status" value="1"/>
</dbReference>
<dbReference type="PANTHER" id="PTHR43173">
    <property type="entry name" value="ABC1 FAMILY PROTEIN"/>
    <property type="match status" value="1"/>
</dbReference>
<comment type="similarity">
    <text evidence="1">Belongs to the protein kinase superfamily. ADCK protein kinase family.</text>
</comment>
<feature type="domain" description="ABC1 atypical kinase-like" evidence="2">
    <location>
        <begin position="132"/>
        <end position="377"/>
    </location>
</feature>
<evidence type="ECO:0000313" key="4">
    <source>
        <dbReference type="Proteomes" id="UP000694392"/>
    </source>
</evidence>
<reference evidence="3" key="1">
    <citation type="submission" date="2025-08" db="UniProtKB">
        <authorList>
            <consortium name="Ensembl"/>
        </authorList>
    </citation>
    <scope>IDENTIFICATION</scope>
</reference>
<dbReference type="InterPro" id="IPR045307">
    <property type="entry name" value="ADCK1_dom"/>
</dbReference>
<dbReference type="Pfam" id="PF03109">
    <property type="entry name" value="ABC1"/>
    <property type="match status" value="1"/>
</dbReference>
<name>A0A8D0HE76_SPHPU</name>
<accession>A0A8D0HE76</accession>
<dbReference type="Proteomes" id="UP000694392">
    <property type="component" value="Unplaced"/>
</dbReference>
<evidence type="ECO:0000259" key="2">
    <source>
        <dbReference type="Pfam" id="PF03109"/>
    </source>
</evidence>
<dbReference type="GeneTree" id="ENSGT00940000159821"/>
<keyword evidence="4" id="KW-1185">Reference proteome</keyword>
<dbReference type="CDD" id="cd13969">
    <property type="entry name" value="ADCK1-like"/>
    <property type="match status" value="1"/>
</dbReference>
<evidence type="ECO:0000313" key="3">
    <source>
        <dbReference type="Ensembl" id="ENSSPUP00000018776.1"/>
    </source>
</evidence>
<protein>
    <submittedName>
        <fullName evidence="3">AarF domain containing kinase 5</fullName>
    </submittedName>
</protein>
<dbReference type="Ensembl" id="ENSSPUT00000020001.1">
    <property type="protein sequence ID" value="ENSSPUP00000018776.1"/>
    <property type="gene ID" value="ENSSPUG00000014484.1"/>
</dbReference>
<dbReference type="SUPFAM" id="SSF56112">
    <property type="entry name" value="Protein kinase-like (PK-like)"/>
    <property type="match status" value="1"/>
</dbReference>
<dbReference type="AlphaFoldDB" id="A0A8D0HE76"/>
<gene>
    <name evidence="3" type="primary">ADCK5</name>
</gene>
<dbReference type="OMA" id="DVMTTMV"/>
<dbReference type="InterPro" id="IPR011009">
    <property type="entry name" value="Kinase-like_dom_sf"/>
</dbReference>
<dbReference type="InterPro" id="IPR004147">
    <property type="entry name" value="ABC1_dom"/>
</dbReference>
<sequence>MPSSAGRRGLRKTVLVGAVLVGLVGARYALAEKQERRKMRLLAEGVGCFCRSLKLGTQIYLQYWWTARVTLRGVEENSPAYRAAMSACHQRAADRLVRGAIQNGGVYIKLGQGLCSFNHLLPPEYITTLRVLEDRALKRRYREVDELFLEDFKARADQLFQEFDYQPVAAASLAQVHKARLEDGTLVAVKVQYIDLRDRFDWDIRTLEFVLRLIEVVYPSFGFSWVLKDLKGRLAQELDFENEGSNSERCAQELSHFHSVVVPRVHWDKSSKRVLTADYCEGCKINSAEGIRAQGLQLKDAAAKLIQVFAEQIFYTGFIHADPHPGNVLVRKGPDGKAQLVLLDHGLYEFLSERDRAALCKLWRSIVLRDEAAMREHSAELGVKDYFLFCEILMQRPIHMGQLALSNILTQEETAYMKDMAQHHFDRIMQVLKDLPRPMLLVFRNINTVRGINVALGAPVDRYCIMAKSAVRGWSRLVSQQSQGLRHSSLFRWIRVAWDSLKFEIALRLEMASMRLTASLLRFLAYVGFLPESQQIYEYLQA</sequence>